<proteinExistence type="predicted"/>
<accession>A0ABP1BR08</accession>
<reference evidence="1" key="1">
    <citation type="submission" date="2024-03" db="EMBL/GenBank/DDBJ databases">
        <authorList>
            <consortium name="ELIXIR-Norway"/>
            <consortium name="Elixir Norway"/>
        </authorList>
    </citation>
    <scope>NUCLEOTIDE SEQUENCE</scope>
</reference>
<organism evidence="1 2">
    <name type="scientific">Sphagnum jensenii</name>
    <dbReference type="NCBI Taxonomy" id="128206"/>
    <lineage>
        <taxon>Eukaryota</taxon>
        <taxon>Viridiplantae</taxon>
        <taxon>Streptophyta</taxon>
        <taxon>Embryophyta</taxon>
        <taxon>Bryophyta</taxon>
        <taxon>Sphagnophytina</taxon>
        <taxon>Sphagnopsida</taxon>
        <taxon>Sphagnales</taxon>
        <taxon>Sphagnaceae</taxon>
        <taxon>Sphagnum</taxon>
    </lineage>
</organism>
<dbReference type="Proteomes" id="UP001497522">
    <property type="component" value="Chromosome 6"/>
</dbReference>
<dbReference type="EMBL" id="OZ023707">
    <property type="protein sequence ID" value="CAK9878477.1"/>
    <property type="molecule type" value="Genomic_DNA"/>
</dbReference>
<keyword evidence="2" id="KW-1185">Reference proteome</keyword>
<sequence>MGSWDLNPGAIVRALQLRLWHPMALFPLELLRMWVNCIDISMKSCHISVQHILPTLSLNLHHIIKAAAAAAPCAHLFSMKER</sequence>
<evidence type="ECO:0000313" key="2">
    <source>
        <dbReference type="Proteomes" id="UP001497522"/>
    </source>
</evidence>
<name>A0ABP1BR08_9BRYO</name>
<evidence type="ECO:0000313" key="1">
    <source>
        <dbReference type="EMBL" id="CAK9878477.1"/>
    </source>
</evidence>
<protein>
    <submittedName>
        <fullName evidence="1">Uncharacterized protein</fullName>
    </submittedName>
</protein>
<gene>
    <name evidence="1" type="ORF">CSSPJE1EN2_LOCUS20263</name>
</gene>